<dbReference type="InterPro" id="IPR050679">
    <property type="entry name" value="Bact_HTH_transcr_reg"/>
</dbReference>
<evidence type="ECO:0000313" key="5">
    <source>
        <dbReference type="EMBL" id="QIB27598.1"/>
    </source>
</evidence>
<dbReference type="FunFam" id="1.10.10.10:FF:000079">
    <property type="entry name" value="GntR family transcriptional regulator"/>
    <property type="match status" value="1"/>
</dbReference>
<gene>
    <name evidence="5" type="ORF">G3A45_10045</name>
</gene>
<dbReference type="KEGG" id="cazo:G3A45_10045"/>
<dbReference type="Gene3D" id="1.10.10.10">
    <property type="entry name" value="Winged helix-like DNA-binding domain superfamily/Winged helix DNA-binding domain"/>
    <property type="match status" value="1"/>
</dbReference>
<evidence type="ECO:0000259" key="4">
    <source>
        <dbReference type="PROSITE" id="PS50949"/>
    </source>
</evidence>
<evidence type="ECO:0000256" key="1">
    <source>
        <dbReference type="ARBA" id="ARBA00023015"/>
    </source>
</evidence>
<keyword evidence="2" id="KW-0238">DNA-binding</keyword>
<dbReference type="PANTHER" id="PTHR44846">
    <property type="entry name" value="MANNOSYL-D-GLYCERATE TRANSPORT/METABOLISM SYSTEM REPRESSOR MNGR-RELATED"/>
    <property type="match status" value="1"/>
</dbReference>
<dbReference type="GO" id="GO:0003700">
    <property type="term" value="F:DNA-binding transcription factor activity"/>
    <property type="evidence" value="ECO:0007669"/>
    <property type="project" value="InterPro"/>
</dbReference>
<dbReference type="Proteomes" id="UP000464452">
    <property type="component" value="Chromosome"/>
</dbReference>
<dbReference type="InterPro" id="IPR036388">
    <property type="entry name" value="WH-like_DNA-bd_sf"/>
</dbReference>
<dbReference type="SUPFAM" id="SSF64288">
    <property type="entry name" value="Chorismate lyase-like"/>
    <property type="match status" value="1"/>
</dbReference>
<dbReference type="SUPFAM" id="SSF46785">
    <property type="entry name" value="Winged helix' DNA-binding domain"/>
    <property type="match status" value="1"/>
</dbReference>
<dbReference type="SMART" id="SM00345">
    <property type="entry name" value="HTH_GNTR"/>
    <property type="match status" value="1"/>
</dbReference>
<dbReference type="PANTHER" id="PTHR44846:SF1">
    <property type="entry name" value="MANNOSYL-D-GLYCERATE TRANSPORT_METABOLISM SYSTEM REPRESSOR MNGR-RELATED"/>
    <property type="match status" value="1"/>
</dbReference>
<feature type="domain" description="HTH gntR-type" evidence="4">
    <location>
        <begin position="10"/>
        <end position="78"/>
    </location>
</feature>
<keyword evidence="1" id="KW-0805">Transcription regulation</keyword>
<dbReference type="InterPro" id="IPR036390">
    <property type="entry name" value="WH_DNA-bd_sf"/>
</dbReference>
<keyword evidence="3" id="KW-0804">Transcription</keyword>
<dbReference type="AlphaFoldDB" id="A0A6P1YFV7"/>
<dbReference type="CDD" id="cd07377">
    <property type="entry name" value="WHTH_GntR"/>
    <property type="match status" value="1"/>
</dbReference>
<dbReference type="RefSeq" id="WP_163235412.1">
    <property type="nucleotide sequence ID" value="NZ_CP048617.1"/>
</dbReference>
<protein>
    <submittedName>
        <fullName evidence="5">GntR family transcriptional regulator</fullName>
    </submittedName>
</protein>
<dbReference type="GO" id="GO:0045892">
    <property type="term" value="P:negative regulation of DNA-templated transcription"/>
    <property type="evidence" value="ECO:0007669"/>
    <property type="project" value="TreeGrafter"/>
</dbReference>
<name>A0A6P1YFV7_9FIRM</name>
<evidence type="ECO:0000256" key="3">
    <source>
        <dbReference type="ARBA" id="ARBA00023163"/>
    </source>
</evidence>
<dbReference type="InterPro" id="IPR011663">
    <property type="entry name" value="UTRA"/>
</dbReference>
<dbReference type="InterPro" id="IPR000524">
    <property type="entry name" value="Tscrpt_reg_HTH_GntR"/>
</dbReference>
<dbReference type="InterPro" id="IPR028978">
    <property type="entry name" value="Chorismate_lyase_/UTRA_dom_sf"/>
</dbReference>
<dbReference type="PRINTS" id="PR00035">
    <property type="entry name" value="HTHGNTR"/>
</dbReference>
<accession>A0A6P1YFV7</accession>
<dbReference type="Gene3D" id="3.40.1410.10">
    <property type="entry name" value="Chorismate lyase-like"/>
    <property type="match status" value="1"/>
</dbReference>
<dbReference type="SMART" id="SM00866">
    <property type="entry name" value="UTRA"/>
    <property type="match status" value="1"/>
</dbReference>
<dbReference type="EMBL" id="CP048617">
    <property type="protein sequence ID" value="QIB27598.1"/>
    <property type="molecule type" value="Genomic_DNA"/>
</dbReference>
<proteinExistence type="predicted"/>
<evidence type="ECO:0000256" key="2">
    <source>
        <dbReference type="ARBA" id="ARBA00023125"/>
    </source>
</evidence>
<dbReference type="Pfam" id="PF07702">
    <property type="entry name" value="UTRA"/>
    <property type="match status" value="1"/>
</dbReference>
<sequence length="242" mass="28655">MRMINKDSRIPLYYQLMDIIIEQIETGQLKENDQIPSERELCDKFDISRATVRQAIQMLEREGYVYKKHGKGTFVSPEKMKQDLLKFYSFTEEMKKIGKTPTSKVIEFEIMGCNEKISRKMNIKKGEKIYKFTRLRLADNEPMMLETSYIPYNRFPGIKKNDLEKEAMYDIFTKRFNAVFTRAEESFQSVLTREDEAKLLNIKAGSPSMMIERLTFERETIIEYTIGIARGDKFKYHVVLKR</sequence>
<organism evidence="5 6">
    <name type="scientific">Caloranaerobacter azorensis</name>
    <dbReference type="NCBI Taxonomy" id="116090"/>
    <lineage>
        <taxon>Bacteria</taxon>
        <taxon>Bacillati</taxon>
        <taxon>Bacillota</taxon>
        <taxon>Tissierellia</taxon>
        <taxon>Tissierellales</taxon>
        <taxon>Thermohalobacteraceae</taxon>
        <taxon>Caloranaerobacter</taxon>
    </lineage>
</organism>
<dbReference type="GO" id="GO:0003677">
    <property type="term" value="F:DNA binding"/>
    <property type="evidence" value="ECO:0007669"/>
    <property type="project" value="UniProtKB-KW"/>
</dbReference>
<reference evidence="5 6" key="1">
    <citation type="submission" date="2020-02" db="EMBL/GenBank/DDBJ databases">
        <title>Thermophilic hydrogen producing bacteria, Caloranaerobacter azorensis.</title>
        <authorList>
            <person name="Baek K."/>
        </authorList>
    </citation>
    <scope>NUCLEOTIDE SEQUENCE [LARGE SCALE GENOMIC DNA]</scope>
    <source>
        <strain evidence="5 6">T3-1</strain>
    </source>
</reference>
<dbReference type="Pfam" id="PF00392">
    <property type="entry name" value="GntR"/>
    <property type="match status" value="1"/>
</dbReference>
<dbReference type="PROSITE" id="PS50949">
    <property type="entry name" value="HTH_GNTR"/>
    <property type="match status" value="1"/>
</dbReference>
<evidence type="ECO:0000313" key="6">
    <source>
        <dbReference type="Proteomes" id="UP000464452"/>
    </source>
</evidence>